<dbReference type="Proteomes" id="UP000608420">
    <property type="component" value="Unassembled WGS sequence"/>
</dbReference>
<dbReference type="RefSeq" id="WP_162944285.1">
    <property type="nucleotide sequence ID" value="NZ_KZ987724.1"/>
</dbReference>
<dbReference type="EMBL" id="BMIW01000004">
    <property type="protein sequence ID" value="GGF89084.1"/>
    <property type="molecule type" value="Genomic_DNA"/>
</dbReference>
<evidence type="ECO:0000313" key="2">
    <source>
        <dbReference type="EMBL" id="GGF89084.1"/>
    </source>
</evidence>
<keyword evidence="3" id="KW-1185">Reference proteome</keyword>
<keyword evidence="1" id="KW-1133">Transmembrane helix</keyword>
<organism evidence="2 3">
    <name type="scientific">Paenibacillus aceti</name>
    <dbReference type="NCBI Taxonomy" id="1820010"/>
    <lineage>
        <taxon>Bacteria</taxon>
        <taxon>Bacillati</taxon>
        <taxon>Bacillota</taxon>
        <taxon>Bacilli</taxon>
        <taxon>Bacillales</taxon>
        <taxon>Paenibacillaceae</taxon>
        <taxon>Paenibacillus</taxon>
    </lineage>
</organism>
<comment type="caution">
    <text evidence="2">The sequence shown here is derived from an EMBL/GenBank/DDBJ whole genome shotgun (WGS) entry which is preliminary data.</text>
</comment>
<name>A0ABQ1VQ60_9BACL</name>
<evidence type="ECO:0000256" key="1">
    <source>
        <dbReference type="SAM" id="Phobius"/>
    </source>
</evidence>
<proteinExistence type="predicted"/>
<evidence type="ECO:0008006" key="4">
    <source>
        <dbReference type="Google" id="ProtNLM"/>
    </source>
</evidence>
<keyword evidence="1" id="KW-0812">Transmembrane</keyword>
<accession>A0ABQ1VQ60</accession>
<reference evidence="3" key="1">
    <citation type="journal article" date="2019" name="Int. J. Syst. Evol. Microbiol.">
        <title>The Global Catalogue of Microorganisms (GCM) 10K type strain sequencing project: providing services to taxonomists for standard genome sequencing and annotation.</title>
        <authorList>
            <consortium name="The Broad Institute Genomics Platform"/>
            <consortium name="The Broad Institute Genome Sequencing Center for Infectious Disease"/>
            <person name="Wu L."/>
            <person name="Ma J."/>
        </authorList>
    </citation>
    <scope>NUCLEOTIDE SEQUENCE [LARGE SCALE GENOMIC DNA]</scope>
    <source>
        <strain evidence="3">CGMCC 1.15420</strain>
    </source>
</reference>
<gene>
    <name evidence="2" type="ORF">GCM10010913_08110</name>
</gene>
<evidence type="ECO:0000313" key="3">
    <source>
        <dbReference type="Proteomes" id="UP000608420"/>
    </source>
</evidence>
<feature type="transmembrane region" description="Helical" evidence="1">
    <location>
        <begin position="21"/>
        <end position="39"/>
    </location>
</feature>
<keyword evidence="1" id="KW-0472">Membrane</keyword>
<protein>
    <recommendedName>
        <fullName evidence="4">DUF4825 domain-containing protein</fullName>
    </recommendedName>
</protein>
<sequence length="189" mass="20949">MSKDNEQYSDQNQSKEKKKKKVTLLIGIVVLIAILLMIIRSCSSDPVAPVERNDPIARPGVGEVLDGDLPNMSDEQIREYLKKKQDASLFTTAVNAEATFETGSNVLNLMVANPEKNSVDCYFEIVDAGEVIYTSPLLKPKQYIQSAELSKVLSEDINKLIVRYNEVYQDNIIGVVEVAIQAVNKSKGV</sequence>